<gene>
    <name evidence="1" type="ORF">SAMN05660652_03829</name>
</gene>
<evidence type="ECO:0000313" key="2">
    <source>
        <dbReference type="Proteomes" id="UP000198607"/>
    </source>
</evidence>
<proteinExistence type="predicted"/>
<protein>
    <submittedName>
        <fullName evidence="1">Uncharacterized protein</fullName>
    </submittedName>
</protein>
<evidence type="ECO:0000313" key="1">
    <source>
        <dbReference type="EMBL" id="SDI66722.1"/>
    </source>
</evidence>
<name>A0A1G8MFR8_9RHOO</name>
<organism evidence="1 2">
    <name type="scientific">Propionivibrio dicarboxylicus</name>
    <dbReference type="NCBI Taxonomy" id="83767"/>
    <lineage>
        <taxon>Bacteria</taxon>
        <taxon>Pseudomonadati</taxon>
        <taxon>Pseudomonadota</taxon>
        <taxon>Betaproteobacteria</taxon>
        <taxon>Rhodocyclales</taxon>
        <taxon>Rhodocyclaceae</taxon>
        <taxon>Propionivibrio</taxon>
    </lineage>
</organism>
<sequence length="361" mass="40592">MNTVAPATLPAGGNYIIVSQVESNRVVYFTDNPEYRPPMNGRWYWVGTYVGILPSAMTLRNCWAWRFNGQVFSGTAEEPVPALETSSLDGEKASLLRALSEKIESVRAPFMPSCLFGELARREKLKEARDYLARAKGRVPEEEKFELLEAVAVARGCAMWQAARLIVIKAEETERVVKESERFREKMNQAIAAAGNQATLLELRERLLEASFPGLSTRFESDADRMEPVNHQGVLGEVHRRHEMSRLKAQLRETINRKRRLNHSDYIGNDELVRHKALLARSLLENGGKPREREDYSILESYAVARGLPLAKAAVLLASAVGANWERLTSTERIKDTILARIDAITTLGDIDDIEEMIAVI</sequence>
<accession>A0A1G8MFR8</accession>
<dbReference type="Proteomes" id="UP000198607">
    <property type="component" value="Unassembled WGS sequence"/>
</dbReference>
<dbReference type="STRING" id="83767.SAMN05660652_03829"/>
<dbReference type="EMBL" id="FNCY01000025">
    <property type="protein sequence ID" value="SDI66722.1"/>
    <property type="molecule type" value="Genomic_DNA"/>
</dbReference>
<reference evidence="1 2" key="1">
    <citation type="submission" date="2016-10" db="EMBL/GenBank/DDBJ databases">
        <authorList>
            <person name="de Groot N.N."/>
        </authorList>
    </citation>
    <scope>NUCLEOTIDE SEQUENCE [LARGE SCALE GENOMIC DNA]</scope>
    <source>
        <strain evidence="1 2">DSM 5885</strain>
    </source>
</reference>
<dbReference type="AlphaFoldDB" id="A0A1G8MFR8"/>
<keyword evidence="2" id="KW-1185">Reference proteome</keyword>